<dbReference type="Proteomes" id="UP001293254">
    <property type="component" value="Unassembled WGS sequence"/>
</dbReference>
<dbReference type="AlphaFoldDB" id="A0AAE2CAA9"/>
<evidence type="ECO:0000313" key="2">
    <source>
        <dbReference type="Proteomes" id="UP001293254"/>
    </source>
</evidence>
<evidence type="ECO:0000313" key="1">
    <source>
        <dbReference type="EMBL" id="KAK4414874.1"/>
    </source>
</evidence>
<accession>A0AAE2CAA9</accession>
<reference evidence="1" key="2">
    <citation type="journal article" date="2024" name="Plant">
        <title>Genomic evolution and insights into agronomic trait innovations of Sesamum species.</title>
        <authorList>
            <person name="Miao H."/>
            <person name="Wang L."/>
            <person name="Qu L."/>
            <person name="Liu H."/>
            <person name="Sun Y."/>
            <person name="Le M."/>
            <person name="Wang Q."/>
            <person name="Wei S."/>
            <person name="Zheng Y."/>
            <person name="Lin W."/>
            <person name="Duan Y."/>
            <person name="Cao H."/>
            <person name="Xiong S."/>
            <person name="Wang X."/>
            <person name="Wei L."/>
            <person name="Li C."/>
            <person name="Ma Q."/>
            <person name="Ju M."/>
            <person name="Zhao R."/>
            <person name="Li G."/>
            <person name="Mu C."/>
            <person name="Tian Q."/>
            <person name="Mei H."/>
            <person name="Zhang T."/>
            <person name="Gao T."/>
            <person name="Zhang H."/>
        </authorList>
    </citation>
    <scope>NUCLEOTIDE SEQUENCE</scope>
    <source>
        <strain evidence="1">3651</strain>
    </source>
</reference>
<protein>
    <submittedName>
        <fullName evidence="1">Uncharacterized protein</fullName>
    </submittedName>
</protein>
<gene>
    <name evidence="1" type="ORF">Salat_2594400</name>
</gene>
<keyword evidence="2" id="KW-1185">Reference proteome</keyword>
<dbReference type="EMBL" id="JACGWO010000011">
    <property type="protein sequence ID" value="KAK4414874.1"/>
    <property type="molecule type" value="Genomic_DNA"/>
</dbReference>
<name>A0AAE2CAA9_9LAMI</name>
<organism evidence="1 2">
    <name type="scientific">Sesamum alatum</name>
    <dbReference type="NCBI Taxonomy" id="300844"/>
    <lineage>
        <taxon>Eukaryota</taxon>
        <taxon>Viridiplantae</taxon>
        <taxon>Streptophyta</taxon>
        <taxon>Embryophyta</taxon>
        <taxon>Tracheophyta</taxon>
        <taxon>Spermatophyta</taxon>
        <taxon>Magnoliopsida</taxon>
        <taxon>eudicotyledons</taxon>
        <taxon>Gunneridae</taxon>
        <taxon>Pentapetalae</taxon>
        <taxon>asterids</taxon>
        <taxon>lamiids</taxon>
        <taxon>Lamiales</taxon>
        <taxon>Pedaliaceae</taxon>
        <taxon>Sesamum</taxon>
    </lineage>
</organism>
<reference evidence="1" key="1">
    <citation type="submission" date="2020-06" db="EMBL/GenBank/DDBJ databases">
        <authorList>
            <person name="Li T."/>
            <person name="Hu X."/>
            <person name="Zhang T."/>
            <person name="Song X."/>
            <person name="Zhang H."/>
            <person name="Dai N."/>
            <person name="Sheng W."/>
            <person name="Hou X."/>
            <person name="Wei L."/>
        </authorList>
    </citation>
    <scope>NUCLEOTIDE SEQUENCE</scope>
    <source>
        <strain evidence="1">3651</strain>
        <tissue evidence="1">Leaf</tissue>
    </source>
</reference>
<proteinExistence type="predicted"/>
<comment type="caution">
    <text evidence="1">The sequence shown here is derived from an EMBL/GenBank/DDBJ whole genome shotgun (WGS) entry which is preliminary data.</text>
</comment>
<sequence>MGYYLFSNMVAKEVLNVLKNIDPKSHGYLFSNTTLGASSVMLVVPPSRTYARPDFHERPHVFMQKHTCTSSNLVHTPKWNPLFTLARTLKGWIMATTLLAL</sequence>